<name>A0ABD7M714_MICLU</name>
<sequence length="278" mass="29528">MQASEHATHVAGSICLSVRDRVATIVIDNPAHRNALTAKMCRQLAEAARAADVDPDVDVIVLRGAGSDFSAGAAIDEVLGVLYDGASPSDAGLDVLSTADEALCAIRKPLVSVVRGVCMGGGWQIAATADIIIAGSDSRLAVTPAKLGIVYPRRGLERLVRWVGETRAKAILLTGDTIDAATAEQWGLVTETIPEDGVDHRLEALISTLLSRSPFSAFSHKALVDAFVAVSSSRSSYDALWDAQWAQVLTAGDLTEGRAAFLEKRRPAFPWRPDSRKN</sequence>
<evidence type="ECO:0000313" key="3">
    <source>
        <dbReference type="Proteomes" id="UP000184253"/>
    </source>
</evidence>
<proteinExistence type="inferred from homology"/>
<accession>A0ABD7M714</accession>
<dbReference type="InterPro" id="IPR001753">
    <property type="entry name" value="Enoyl-CoA_hydra/iso"/>
</dbReference>
<dbReference type="InterPro" id="IPR029045">
    <property type="entry name" value="ClpP/crotonase-like_dom_sf"/>
</dbReference>
<dbReference type="InterPro" id="IPR051683">
    <property type="entry name" value="Enoyl-CoA_Hydratase/Isomerase"/>
</dbReference>
<dbReference type="Gene3D" id="3.90.226.10">
    <property type="entry name" value="2-enoyl-CoA Hydratase, Chain A, domain 1"/>
    <property type="match status" value="1"/>
</dbReference>
<dbReference type="SUPFAM" id="SSF52096">
    <property type="entry name" value="ClpP/crotonase"/>
    <property type="match status" value="1"/>
</dbReference>
<evidence type="ECO:0000313" key="2">
    <source>
        <dbReference type="EMBL" id="SHL54702.1"/>
    </source>
</evidence>
<comment type="similarity">
    <text evidence="1">Belongs to the enoyl-CoA hydratase/isomerase family.</text>
</comment>
<comment type="caution">
    <text evidence="2">The sequence shown here is derived from an EMBL/GenBank/DDBJ whole genome shotgun (WGS) entry which is preliminary data.</text>
</comment>
<dbReference type="PANTHER" id="PTHR42964">
    <property type="entry name" value="ENOYL-COA HYDRATASE"/>
    <property type="match status" value="1"/>
</dbReference>
<dbReference type="CDD" id="cd06558">
    <property type="entry name" value="crotonase-like"/>
    <property type="match status" value="1"/>
</dbReference>
<organism evidence="2 3">
    <name type="scientific">Micrococcus luteus</name>
    <name type="common">Micrococcus lysodeikticus</name>
    <dbReference type="NCBI Taxonomy" id="1270"/>
    <lineage>
        <taxon>Bacteria</taxon>
        <taxon>Bacillati</taxon>
        <taxon>Actinomycetota</taxon>
        <taxon>Actinomycetes</taxon>
        <taxon>Micrococcales</taxon>
        <taxon>Micrococcaceae</taxon>
        <taxon>Micrococcus</taxon>
    </lineage>
</organism>
<gene>
    <name evidence="2" type="ORF">SAMN04487849_1052</name>
</gene>
<dbReference type="Gene3D" id="1.10.12.10">
    <property type="entry name" value="Lyase 2-enoyl-coa Hydratase, Chain A, domain 2"/>
    <property type="match status" value="1"/>
</dbReference>
<reference evidence="2 3" key="1">
    <citation type="submission" date="2016-11" db="EMBL/GenBank/DDBJ databases">
        <authorList>
            <person name="Varghese N."/>
            <person name="Submissions S."/>
        </authorList>
    </citation>
    <scope>NUCLEOTIDE SEQUENCE [LARGE SCALE GENOMIC DNA]</scope>
    <source>
        <strain evidence="2 3">VTM4R57</strain>
    </source>
</reference>
<evidence type="ECO:0000256" key="1">
    <source>
        <dbReference type="ARBA" id="ARBA00005254"/>
    </source>
</evidence>
<dbReference type="Pfam" id="PF00378">
    <property type="entry name" value="ECH_1"/>
    <property type="match status" value="1"/>
</dbReference>
<dbReference type="AlphaFoldDB" id="A0ABD7M714"/>
<dbReference type="EMBL" id="FRCE01000005">
    <property type="protein sequence ID" value="SHL54702.1"/>
    <property type="molecule type" value="Genomic_DNA"/>
</dbReference>
<dbReference type="Proteomes" id="UP000184253">
    <property type="component" value="Unassembled WGS sequence"/>
</dbReference>
<dbReference type="GO" id="GO:0003824">
    <property type="term" value="F:catalytic activity"/>
    <property type="evidence" value="ECO:0007669"/>
    <property type="project" value="UniProtKB-ARBA"/>
</dbReference>
<dbReference type="InterPro" id="IPR014748">
    <property type="entry name" value="Enoyl-CoA_hydra_C"/>
</dbReference>
<dbReference type="PANTHER" id="PTHR42964:SF1">
    <property type="entry name" value="POLYKETIDE BIOSYNTHESIS ENOYL-COA HYDRATASE PKSH-RELATED"/>
    <property type="match status" value="1"/>
</dbReference>
<protein>
    <submittedName>
        <fullName evidence="2">Enoyl-CoA hydratase/carnithine racemase</fullName>
    </submittedName>
</protein>